<protein>
    <submittedName>
        <fullName evidence="1">DfrB family trimethoprim-resistant dihydrofolate reductase</fullName>
    </submittedName>
</protein>
<dbReference type="GO" id="GO:0009410">
    <property type="term" value="P:response to xenobiotic stimulus"/>
    <property type="evidence" value="ECO:0007669"/>
    <property type="project" value="InterPro"/>
</dbReference>
<organism evidence="1 2">
    <name type="scientific">Ensifer adhaerens</name>
    <name type="common">Sinorhizobium morelense</name>
    <dbReference type="NCBI Taxonomy" id="106592"/>
    <lineage>
        <taxon>Bacteria</taxon>
        <taxon>Pseudomonadati</taxon>
        <taxon>Pseudomonadota</taxon>
        <taxon>Alphaproteobacteria</taxon>
        <taxon>Hyphomicrobiales</taxon>
        <taxon>Rhizobiaceae</taxon>
        <taxon>Sinorhizobium/Ensifer group</taxon>
        <taxon>Ensifer</taxon>
    </lineage>
</organism>
<proteinExistence type="predicted"/>
<sequence length="74" mass="8303">MVDRWPADAAFQMGDYAAKKGRASWRGKIVGWYRTDLTSLGYAIESHFEPGSVQIYPEAAIEAWVPPKAESELE</sequence>
<evidence type="ECO:0000313" key="1">
    <source>
        <dbReference type="EMBL" id="USJ28159.1"/>
    </source>
</evidence>
<dbReference type="Gene3D" id="2.30.30.60">
    <property type="match status" value="1"/>
</dbReference>
<gene>
    <name evidence="1" type="ORF">NE863_30375</name>
</gene>
<accession>A0A9Q8YIL3</accession>
<name>A0A9Q8YIL3_ENSAD</name>
<dbReference type="EMBL" id="CP098809">
    <property type="protein sequence ID" value="USJ28159.1"/>
    <property type="molecule type" value="Genomic_DNA"/>
</dbReference>
<evidence type="ECO:0000313" key="2">
    <source>
        <dbReference type="Proteomes" id="UP001055460"/>
    </source>
</evidence>
<reference evidence="1" key="1">
    <citation type="submission" date="2022-06" db="EMBL/GenBank/DDBJ databases">
        <title>Physiological and biochemical characterization and genomic elucidation of a strain of the genus Ensifer adhaerens M8 that combines arsenic oxidation and chromium reduction.</title>
        <authorList>
            <person name="Li X."/>
            <person name="Yu c."/>
        </authorList>
    </citation>
    <scope>NUCLEOTIDE SEQUENCE</scope>
    <source>
        <strain evidence="1">M8</strain>
        <plasmid evidence="1">pB</plasmid>
    </source>
</reference>
<dbReference type="Pfam" id="PF06442">
    <property type="entry name" value="DHFR_2"/>
    <property type="match status" value="1"/>
</dbReference>
<dbReference type="RefSeq" id="WP_252161385.1">
    <property type="nucleotide sequence ID" value="NZ_CP098809.1"/>
</dbReference>
<geneLocation type="plasmid" evidence="1 2">
    <name>pB</name>
</geneLocation>
<dbReference type="SUPFAM" id="SSF50090">
    <property type="entry name" value="Electron transport accessory proteins"/>
    <property type="match status" value="1"/>
</dbReference>
<dbReference type="AlphaFoldDB" id="A0A9Q8YIL3"/>
<dbReference type="InterPro" id="IPR009159">
    <property type="entry name" value="Dhfr_type_II"/>
</dbReference>
<dbReference type="Proteomes" id="UP001055460">
    <property type="component" value="Plasmid pB"/>
</dbReference>
<keyword evidence="1" id="KW-0614">Plasmid</keyword>
<dbReference type="InterPro" id="IPR008990">
    <property type="entry name" value="Elect_transpt_acc-like_dom_sf"/>
</dbReference>
<dbReference type="InterPro" id="IPR023408">
    <property type="entry name" value="MscS_beta-dom_sf"/>
</dbReference>
<dbReference type="GO" id="GO:0004146">
    <property type="term" value="F:dihydrofolate reductase activity"/>
    <property type="evidence" value="ECO:0007669"/>
    <property type="project" value="InterPro"/>
</dbReference>